<dbReference type="NCBIfam" id="TIGR02227">
    <property type="entry name" value="sigpep_I_bact"/>
    <property type="match status" value="1"/>
</dbReference>
<reference evidence="9" key="1">
    <citation type="journal article" date="2021" name="Front. Mar. Sci.">
        <title>Genomes of Diverse Isolates of Prochlorococcus High-Light-Adapted Clade II in the Western Pacific Ocean.</title>
        <authorList>
            <person name="Yan W."/>
            <person name="Feng X."/>
            <person name="Zhang W."/>
            <person name="Nawaz M.Z."/>
            <person name="Luo T."/>
            <person name="Zhang R."/>
            <person name="Jiao N."/>
        </authorList>
    </citation>
    <scope>NUCLEOTIDE SEQUENCE</scope>
    <source>
        <strain evidence="9">XMU1424</strain>
    </source>
</reference>
<protein>
    <recommendedName>
        <fullName evidence="4 7">Signal peptidase I</fullName>
        <ecNumber evidence="4 7">3.4.21.89</ecNumber>
    </recommendedName>
</protein>
<dbReference type="EMBL" id="JAEPLE010000002">
    <property type="protein sequence ID" value="MBO6988186.1"/>
    <property type="molecule type" value="Genomic_DNA"/>
</dbReference>
<name>A0A9D9BWK2_PROMR</name>
<proteinExistence type="inferred from homology"/>
<evidence type="ECO:0000256" key="3">
    <source>
        <dbReference type="ARBA" id="ARBA00009370"/>
    </source>
</evidence>
<evidence type="ECO:0000313" key="9">
    <source>
        <dbReference type="EMBL" id="MBO6988186.1"/>
    </source>
</evidence>
<dbReference type="PROSITE" id="PS51257">
    <property type="entry name" value="PROKAR_LIPOPROTEIN"/>
    <property type="match status" value="1"/>
</dbReference>
<evidence type="ECO:0000256" key="2">
    <source>
        <dbReference type="ARBA" id="ARBA00004401"/>
    </source>
</evidence>
<dbReference type="GO" id="GO:0005886">
    <property type="term" value="C:plasma membrane"/>
    <property type="evidence" value="ECO:0007669"/>
    <property type="project" value="UniProtKB-SubCell"/>
</dbReference>
<accession>A0A9D9BWK2</accession>
<dbReference type="PROSITE" id="PS00760">
    <property type="entry name" value="SPASE_I_2"/>
    <property type="match status" value="1"/>
</dbReference>
<dbReference type="GO" id="GO:0009003">
    <property type="term" value="F:signal peptidase activity"/>
    <property type="evidence" value="ECO:0007669"/>
    <property type="project" value="UniProtKB-EC"/>
</dbReference>
<dbReference type="PRINTS" id="PR00727">
    <property type="entry name" value="LEADERPTASE"/>
</dbReference>
<comment type="catalytic activity">
    <reaction evidence="1 7">
        <text>Cleavage of hydrophobic, N-terminal signal or leader sequences from secreted and periplasmic proteins.</text>
        <dbReference type="EC" id="3.4.21.89"/>
    </reaction>
</comment>
<evidence type="ECO:0000256" key="6">
    <source>
        <dbReference type="PIRSR" id="PIRSR600223-1"/>
    </source>
</evidence>
<dbReference type="Gene3D" id="2.10.109.10">
    <property type="entry name" value="Umud Fragment, subunit A"/>
    <property type="match status" value="1"/>
</dbReference>
<dbReference type="InterPro" id="IPR019757">
    <property type="entry name" value="Pept_S26A_signal_pept_1_Lys-AS"/>
</dbReference>
<dbReference type="InterPro" id="IPR036286">
    <property type="entry name" value="LexA/Signal_pep-like_sf"/>
</dbReference>
<evidence type="ECO:0000256" key="1">
    <source>
        <dbReference type="ARBA" id="ARBA00000677"/>
    </source>
</evidence>
<dbReference type="CDD" id="cd06530">
    <property type="entry name" value="S26_SPase_I"/>
    <property type="match status" value="1"/>
</dbReference>
<dbReference type="AlphaFoldDB" id="A0A9D9BWK2"/>
<dbReference type="EC" id="3.4.21.89" evidence="4 7"/>
<evidence type="ECO:0000256" key="7">
    <source>
        <dbReference type="RuleBase" id="RU362042"/>
    </source>
</evidence>
<comment type="subcellular location">
    <subcellularLocation>
        <location evidence="2">Cell membrane</location>
        <topology evidence="2">Single-pass type II membrane protein</topology>
    </subcellularLocation>
    <subcellularLocation>
        <location evidence="7">Membrane</location>
        <topology evidence="7">Single-pass type II membrane protein</topology>
    </subcellularLocation>
</comment>
<gene>
    <name evidence="9" type="primary">lepB</name>
    <name evidence="9" type="ORF">JJ833_04895</name>
</gene>
<sequence>MPASVKSFFREWGLLFLLTFFVSSCRSFLAEPRYIPSGSMLPELQINDRLIIEKFSLRNSLPKRGDIVVFNSPYSFDEKLISSRSKPLPKKRYCFFMSFPPMSFIPGLRDQACDAYIKRVVALPGEIVSVNTKGELTINNKLISEPYVSYKCSLSLFNQCGKFENIKVPEDHFLVLGDNRSNSWDGRYWPGSKFLHKKEIIGKAYFRFWPLSQVGFFKN</sequence>
<dbReference type="InterPro" id="IPR000223">
    <property type="entry name" value="Pept_S26A_signal_pept_1"/>
</dbReference>
<keyword evidence="7" id="KW-0645">Protease</keyword>
<feature type="active site" evidence="6">
    <location>
        <position position="118"/>
    </location>
</feature>
<evidence type="ECO:0000256" key="4">
    <source>
        <dbReference type="ARBA" id="ARBA00013208"/>
    </source>
</evidence>
<dbReference type="InterPro" id="IPR019758">
    <property type="entry name" value="Pept_S26A_signal_pept_1_CS"/>
</dbReference>
<dbReference type="Pfam" id="PF10502">
    <property type="entry name" value="Peptidase_S26"/>
    <property type="match status" value="1"/>
</dbReference>
<dbReference type="GO" id="GO:0006465">
    <property type="term" value="P:signal peptide processing"/>
    <property type="evidence" value="ECO:0007669"/>
    <property type="project" value="InterPro"/>
</dbReference>
<dbReference type="InterPro" id="IPR019533">
    <property type="entry name" value="Peptidase_S26"/>
</dbReference>
<evidence type="ECO:0000256" key="5">
    <source>
        <dbReference type="ARBA" id="ARBA00022801"/>
    </source>
</evidence>
<dbReference type="SUPFAM" id="SSF51306">
    <property type="entry name" value="LexA/Signal peptidase"/>
    <property type="match status" value="1"/>
</dbReference>
<organism evidence="9">
    <name type="scientific">Prochlorococcus marinus XMU1424</name>
    <dbReference type="NCBI Taxonomy" id="2774497"/>
    <lineage>
        <taxon>Bacteria</taxon>
        <taxon>Bacillati</taxon>
        <taxon>Cyanobacteriota</taxon>
        <taxon>Cyanophyceae</taxon>
        <taxon>Synechococcales</taxon>
        <taxon>Prochlorococcaceae</taxon>
        <taxon>Prochlorococcus</taxon>
    </lineage>
</organism>
<dbReference type="PROSITE" id="PS00761">
    <property type="entry name" value="SPASE_I_3"/>
    <property type="match status" value="1"/>
</dbReference>
<comment type="caution">
    <text evidence="9">The sequence shown here is derived from an EMBL/GenBank/DDBJ whole genome shotgun (WGS) entry which is preliminary data.</text>
</comment>
<evidence type="ECO:0000259" key="8">
    <source>
        <dbReference type="Pfam" id="PF10502"/>
    </source>
</evidence>
<feature type="domain" description="Peptidase S26" evidence="8">
    <location>
        <begin position="11"/>
        <end position="209"/>
    </location>
</feature>
<feature type="active site" evidence="6">
    <location>
        <position position="39"/>
    </location>
</feature>
<comment type="similarity">
    <text evidence="3 7">Belongs to the peptidase S26 family.</text>
</comment>
<dbReference type="PANTHER" id="PTHR43390:SF1">
    <property type="entry name" value="CHLOROPLAST PROCESSING PEPTIDASE"/>
    <property type="match status" value="1"/>
</dbReference>
<keyword evidence="5 7" id="KW-0378">Hydrolase</keyword>
<dbReference type="PANTHER" id="PTHR43390">
    <property type="entry name" value="SIGNAL PEPTIDASE I"/>
    <property type="match status" value="1"/>
</dbReference>
<dbReference type="GO" id="GO:0004252">
    <property type="term" value="F:serine-type endopeptidase activity"/>
    <property type="evidence" value="ECO:0007669"/>
    <property type="project" value="InterPro"/>
</dbReference>